<dbReference type="GO" id="GO:0009966">
    <property type="term" value="P:regulation of signal transduction"/>
    <property type="evidence" value="ECO:0007669"/>
    <property type="project" value="InterPro"/>
</dbReference>
<dbReference type="GO" id="GO:0004864">
    <property type="term" value="F:protein phosphatase inhibitor activity"/>
    <property type="evidence" value="ECO:0007669"/>
    <property type="project" value="UniProtKB-KW"/>
</dbReference>
<feature type="compositionally biased region" description="Basic and acidic residues" evidence="3">
    <location>
        <begin position="32"/>
        <end position="46"/>
    </location>
</feature>
<feature type="region of interest" description="Disordered" evidence="3">
    <location>
        <begin position="108"/>
        <end position="131"/>
    </location>
</feature>
<proteinExistence type="inferred from homology"/>
<organism evidence="4 5">
    <name type="scientific">Dipodomys ordii</name>
    <name type="common">Ord's kangaroo rat</name>
    <dbReference type="NCBI Taxonomy" id="10020"/>
    <lineage>
        <taxon>Eukaryota</taxon>
        <taxon>Metazoa</taxon>
        <taxon>Chordata</taxon>
        <taxon>Craniata</taxon>
        <taxon>Vertebrata</taxon>
        <taxon>Euteleostomi</taxon>
        <taxon>Mammalia</taxon>
        <taxon>Eutheria</taxon>
        <taxon>Euarchontoglires</taxon>
        <taxon>Glires</taxon>
        <taxon>Rodentia</taxon>
        <taxon>Castorimorpha</taxon>
        <taxon>Heteromyidae</taxon>
        <taxon>Dipodomyinae</taxon>
        <taxon>Dipodomys</taxon>
    </lineage>
</organism>
<dbReference type="PANTHER" id="PTHR12398:SF8">
    <property type="entry name" value="RIKEN CDNA 2810408A11 GENE"/>
    <property type="match status" value="1"/>
</dbReference>
<dbReference type="Proteomes" id="UP000081671">
    <property type="component" value="Unplaced"/>
</dbReference>
<name>A0A1S3GDI7_DIPOR</name>
<dbReference type="Pfam" id="PF04979">
    <property type="entry name" value="IPP-2"/>
    <property type="match status" value="1"/>
</dbReference>
<dbReference type="PANTHER" id="PTHR12398">
    <property type="entry name" value="PROTEIN PHOSPHATASE INHIBITOR"/>
    <property type="match status" value="1"/>
</dbReference>
<evidence type="ECO:0000256" key="2">
    <source>
        <dbReference type="ARBA" id="ARBA00023272"/>
    </source>
</evidence>
<comment type="similarity">
    <text evidence="1">Belongs to the protein phosphatase inhibitor 2 family.</text>
</comment>
<dbReference type="OrthoDB" id="551302at2759"/>
<dbReference type="GeneID" id="105996654"/>
<protein>
    <submittedName>
        <fullName evidence="5">Type-1 protein phosphatase inhibitor 4-like</fullName>
    </submittedName>
</protein>
<evidence type="ECO:0000313" key="5">
    <source>
        <dbReference type="RefSeq" id="XP_012886299.1"/>
    </source>
</evidence>
<dbReference type="RefSeq" id="XP_012886299.1">
    <property type="nucleotide sequence ID" value="XM_013030845.1"/>
</dbReference>
<dbReference type="KEGG" id="dord:105996654"/>
<evidence type="ECO:0000313" key="4">
    <source>
        <dbReference type="Proteomes" id="UP000081671"/>
    </source>
</evidence>
<gene>
    <name evidence="5" type="primary">LOC105996654</name>
</gene>
<sequence length="178" mass="20142">MSASSGSHRPIKGILKNKVSSVSSMEAPVQQHGEKNAKEGQCKKSQKWDEASILSTSYCDYNLKKVNEPVNPYLEMQDDGEDLIKPDGKEALTPDKLAEKLAAMKTFGTRHQRKDSENSRAHSNKHLLTKVERQRQFEMRRKLNCSEGFNIQLARQLILEELQAEVEEDGKQHSTTTS</sequence>
<keyword evidence="4" id="KW-1185">Reference proteome</keyword>
<reference evidence="5" key="1">
    <citation type="submission" date="2025-08" db="UniProtKB">
        <authorList>
            <consortium name="RefSeq"/>
        </authorList>
    </citation>
    <scope>IDENTIFICATION</scope>
    <source>
        <tissue evidence="5">Kidney</tissue>
    </source>
</reference>
<dbReference type="Gene3D" id="6.10.250.1050">
    <property type="match status" value="1"/>
</dbReference>
<keyword evidence="2 5" id="KW-0650">Protein phosphatase inhibitor</keyword>
<evidence type="ECO:0000256" key="1">
    <source>
        <dbReference type="ARBA" id="ARBA00005472"/>
    </source>
</evidence>
<evidence type="ECO:0000256" key="3">
    <source>
        <dbReference type="SAM" id="MobiDB-lite"/>
    </source>
</evidence>
<dbReference type="InterPro" id="IPR007062">
    <property type="entry name" value="PPI-2"/>
</dbReference>
<accession>A0A1S3GDI7</accession>
<dbReference type="InParanoid" id="A0A1S3GDI7"/>
<feature type="region of interest" description="Disordered" evidence="3">
    <location>
        <begin position="1"/>
        <end position="46"/>
    </location>
</feature>
<dbReference type="AlphaFoldDB" id="A0A1S3GDI7"/>